<feature type="signal peptide" evidence="1">
    <location>
        <begin position="1"/>
        <end position="29"/>
    </location>
</feature>
<dbReference type="InterPro" id="IPR011050">
    <property type="entry name" value="Pectin_lyase_fold/virulence"/>
</dbReference>
<reference evidence="2 3" key="1">
    <citation type="submission" date="2018-06" db="EMBL/GenBank/DDBJ databases">
        <title>Genomic Encyclopedia of Type Strains, Phase IV (KMG-IV): sequencing the most valuable type-strain genomes for metagenomic binning, comparative biology and taxonomic classification.</title>
        <authorList>
            <person name="Goeker M."/>
        </authorList>
    </citation>
    <scope>NUCLEOTIDE SEQUENCE [LARGE SCALE GENOMIC DNA]</scope>
    <source>
        <strain evidence="2 3">DSM 25532</strain>
    </source>
</reference>
<keyword evidence="1" id="KW-0732">Signal</keyword>
<feature type="chain" id="PRO_5016966675" evidence="1">
    <location>
        <begin position="30"/>
        <end position="455"/>
    </location>
</feature>
<evidence type="ECO:0000256" key="1">
    <source>
        <dbReference type="SAM" id="SignalP"/>
    </source>
</evidence>
<keyword evidence="3" id="KW-1185">Reference proteome</keyword>
<proteinExistence type="predicted"/>
<dbReference type="Pfam" id="PF14592">
    <property type="entry name" value="Chondroitinas_B"/>
    <property type="match status" value="1"/>
</dbReference>
<name>A0A366HQE3_9BACT</name>
<organism evidence="2 3">
    <name type="scientific">Roseimicrobium gellanilyticum</name>
    <dbReference type="NCBI Taxonomy" id="748857"/>
    <lineage>
        <taxon>Bacteria</taxon>
        <taxon>Pseudomonadati</taxon>
        <taxon>Verrucomicrobiota</taxon>
        <taxon>Verrucomicrobiia</taxon>
        <taxon>Verrucomicrobiales</taxon>
        <taxon>Verrucomicrobiaceae</taxon>
        <taxon>Roseimicrobium</taxon>
    </lineage>
</organism>
<evidence type="ECO:0000313" key="2">
    <source>
        <dbReference type="EMBL" id="RBP45872.1"/>
    </source>
</evidence>
<dbReference type="InterPro" id="IPR039513">
    <property type="entry name" value="PL-6"/>
</dbReference>
<evidence type="ECO:0000313" key="3">
    <source>
        <dbReference type="Proteomes" id="UP000253426"/>
    </source>
</evidence>
<dbReference type="InterPro" id="IPR012334">
    <property type="entry name" value="Pectin_lyas_fold"/>
</dbReference>
<protein>
    <submittedName>
        <fullName evidence="2">Chondroitinase B-like protein</fullName>
    </submittedName>
</protein>
<dbReference type="CDD" id="cd14251">
    <property type="entry name" value="PL-6"/>
    <property type="match status" value="1"/>
</dbReference>
<accession>A0A366HQE3</accession>
<dbReference type="EMBL" id="QNRR01000002">
    <property type="protein sequence ID" value="RBP45872.1"/>
    <property type="molecule type" value="Genomic_DNA"/>
</dbReference>
<dbReference type="AlphaFoldDB" id="A0A366HQE3"/>
<sequence>MRSRFLPFGFACFLCLLFGAHVLTDHALADDTPSLSTLLRDLKQGTTVEVPDGTYTTKGCRTLQGLRGTKEKPIVIRAKNRGKVVIVGESGFILRDCEYAVIEGFVFENDADQQCVMLDNCKYTRVTRNVFRPKERARPRHWEHWVTVDGARSGYNRIDRNRFERKVNRGSPLFVRGDDAALVCSQRDRIDHNHFRDVIYADRENGHETIRTGGNDLGASGRSSFTTIEHNLLERCSGEDEIISIKSSDNIIRDNTLINCRGAICMRLGNRSVVSGNVIVATEDAPGVGGIKLFGFEHQVTGNYFSGLTGTKHEAPFSLIPGMHDTPTTENIGKKYDDMTATAPTRCTISGNTWVDCAPLQFGYEKEDKKWPLTPNACVFTGNHVIRTRANPKPMVNLGAVRDLQAKDNTAYSVQASPQDAAWTSWFVWEREKPIFKMPVQLTEADVGPDAAGDD</sequence>
<dbReference type="Proteomes" id="UP000253426">
    <property type="component" value="Unassembled WGS sequence"/>
</dbReference>
<comment type="caution">
    <text evidence="2">The sequence shown here is derived from an EMBL/GenBank/DDBJ whole genome shotgun (WGS) entry which is preliminary data.</text>
</comment>
<dbReference type="Gene3D" id="2.160.20.10">
    <property type="entry name" value="Single-stranded right-handed beta-helix, Pectin lyase-like"/>
    <property type="match status" value="1"/>
</dbReference>
<gene>
    <name evidence="2" type="ORF">DES53_102256</name>
</gene>
<dbReference type="SUPFAM" id="SSF51126">
    <property type="entry name" value="Pectin lyase-like"/>
    <property type="match status" value="1"/>
</dbReference>